<dbReference type="Proteomes" id="UP000198440">
    <property type="component" value="Unassembled WGS sequence"/>
</dbReference>
<dbReference type="AlphaFoldDB" id="A0A239HN92"/>
<organism evidence="1 2">
    <name type="scientific">Antarctobacter heliothermus</name>
    <dbReference type="NCBI Taxonomy" id="74033"/>
    <lineage>
        <taxon>Bacteria</taxon>
        <taxon>Pseudomonadati</taxon>
        <taxon>Pseudomonadota</taxon>
        <taxon>Alphaproteobacteria</taxon>
        <taxon>Rhodobacterales</taxon>
        <taxon>Roseobacteraceae</taxon>
        <taxon>Antarctobacter</taxon>
    </lineage>
</organism>
<name>A0A239HN92_9RHOB</name>
<dbReference type="OrthoDB" id="7593497at2"/>
<sequence>MNSSSQVIERVLLQNIEDGDRRKFIAKSNDAASGGGARDLRFRPETEFFPFFRRMFPNKTFKTRKAKGVASQIEVLSGTVIWQEPTGDKSAMMEIWPSTDARPNECRIARISEFALDSLIQTDPNGGRSVFMMFQQANGDIRLYFTTETSLRTQNWDPRIKKFAQDWFADGCKSAFLDLITKGQYPHG</sequence>
<evidence type="ECO:0000313" key="1">
    <source>
        <dbReference type="EMBL" id="SNS82323.1"/>
    </source>
</evidence>
<dbReference type="EMBL" id="FZON01000035">
    <property type="protein sequence ID" value="SNS82323.1"/>
    <property type="molecule type" value="Genomic_DNA"/>
</dbReference>
<reference evidence="1 2" key="1">
    <citation type="submission" date="2017-06" db="EMBL/GenBank/DDBJ databases">
        <authorList>
            <person name="Kim H.J."/>
            <person name="Triplett B.A."/>
        </authorList>
    </citation>
    <scope>NUCLEOTIDE SEQUENCE [LARGE SCALE GENOMIC DNA]</scope>
    <source>
        <strain evidence="1 2">DSM 11445</strain>
    </source>
</reference>
<dbReference type="RefSeq" id="WP_141135908.1">
    <property type="nucleotide sequence ID" value="NZ_FZON01000035.1"/>
</dbReference>
<protein>
    <submittedName>
        <fullName evidence="1">Uncharacterized protein</fullName>
    </submittedName>
</protein>
<proteinExistence type="predicted"/>
<evidence type="ECO:0000313" key="2">
    <source>
        <dbReference type="Proteomes" id="UP000198440"/>
    </source>
</evidence>
<gene>
    <name evidence="1" type="ORF">SAMN04488078_10356</name>
</gene>
<accession>A0A239HN92</accession>